<dbReference type="PRINTS" id="PR00455">
    <property type="entry name" value="HTHTETR"/>
</dbReference>
<keyword evidence="1 2" id="KW-0238">DNA-binding</keyword>
<evidence type="ECO:0000256" key="1">
    <source>
        <dbReference type="ARBA" id="ARBA00023125"/>
    </source>
</evidence>
<evidence type="ECO:0000313" key="4">
    <source>
        <dbReference type="EMBL" id="GLP95526.1"/>
    </source>
</evidence>
<reference evidence="4" key="1">
    <citation type="journal article" date="2014" name="Int. J. Syst. Evol. Microbiol.">
        <title>Complete genome sequence of Corynebacterium casei LMG S-19264T (=DSM 44701T), isolated from a smear-ripened cheese.</title>
        <authorList>
            <consortium name="US DOE Joint Genome Institute (JGI-PGF)"/>
            <person name="Walter F."/>
            <person name="Albersmeier A."/>
            <person name="Kalinowski J."/>
            <person name="Ruckert C."/>
        </authorList>
    </citation>
    <scope>NUCLEOTIDE SEQUENCE</scope>
    <source>
        <strain evidence="4">NBRC 101628</strain>
    </source>
</reference>
<dbReference type="Proteomes" id="UP001161422">
    <property type="component" value="Unassembled WGS sequence"/>
</dbReference>
<dbReference type="GO" id="GO:0003677">
    <property type="term" value="F:DNA binding"/>
    <property type="evidence" value="ECO:0007669"/>
    <property type="project" value="UniProtKB-UniRule"/>
</dbReference>
<dbReference type="PANTHER" id="PTHR30055:SF222">
    <property type="entry name" value="REGULATORY PROTEIN"/>
    <property type="match status" value="1"/>
</dbReference>
<dbReference type="InterPro" id="IPR001647">
    <property type="entry name" value="HTH_TetR"/>
</dbReference>
<dbReference type="PROSITE" id="PS01081">
    <property type="entry name" value="HTH_TETR_1"/>
    <property type="match status" value="1"/>
</dbReference>
<feature type="DNA-binding region" description="H-T-H motif" evidence="2">
    <location>
        <begin position="28"/>
        <end position="47"/>
    </location>
</feature>
<organism evidence="4 5">
    <name type="scientific">Paraferrimonas sedimenticola</name>
    <dbReference type="NCBI Taxonomy" id="375674"/>
    <lineage>
        <taxon>Bacteria</taxon>
        <taxon>Pseudomonadati</taxon>
        <taxon>Pseudomonadota</taxon>
        <taxon>Gammaproteobacteria</taxon>
        <taxon>Alteromonadales</taxon>
        <taxon>Ferrimonadaceae</taxon>
        <taxon>Paraferrimonas</taxon>
    </lineage>
</organism>
<dbReference type="PROSITE" id="PS50977">
    <property type="entry name" value="HTH_TETR_2"/>
    <property type="match status" value="1"/>
</dbReference>
<comment type="caution">
    <text evidence="4">The sequence shown here is derived from an EMBL/GenBank/DDBJ whole genome shotgun (WGS) entry which is preliminary data.</text>
</comment>
<name>A0AA37RUN9_9GAMM</name>
<dbReference type="PANTHER" id="PTHR30055">
    <property type="entry name" value="HTH-TYPE TRANSCRIPTIONAL REGULATOR RUTR"/>
    <property type="match status" value="1"/>
</dbReference>
<evidence type="ECO:0000259" key="3">
    <source>
        <dbReference type="PROSITE" id="PS50977"/>
    </source>
</evidence>
<evidence type="ECO:0000313" key="5">
    <source>
        <dbReference type="Proteomes" id="UP001161422"/>
    </source>
</evidence>
<dbReference type="Pfam" id="PF00440">
    <property type="entry name" value="TetR_N"/>
    <property type="match status" value="1"/>
</dbReference>
<feature type="domain" description="HTH tetR-type" evidence="3">
    <location>
        <begin position="5"/>
        <end position="65"/>
    </location>
</feature>
<dbReference type="InterPro" id="IPR009057">
    <property type="entry name" value="Homeodomain-like_sf"/>
</dbReference>
<evidence type="ECO:0000256" key="2">
    <source>
        <dbReference type="PROSITE-ProRule" id="PRU00335"/>
    </source>
</evidence>
<dbReference type="InterPro" id="IPR023772">
    <property type="entry name" value="DNA-bd_HTH_TetR-type_CS"/>
</dbReference>
<dbReference type="EMBL" id="BSNC01000003">
    <property type="protein sequence ID" value="GLP95526.1"/>
    <property type="molecule type" value="Genomic_DNA"/>
</dbReference>
<proteinExistence type="predicted"/>
<dbReference type="AlphaFoldDB" id="A0AA37RUN9"/>
<keyword evidence="5" id="KW-1185">Reference proteome</keyword>
<dbReference type="RefSeq" id="WP_095505526.1">
    <property type="nucleotide sequence ID" value="NZ_BSNC01000003.1"/>
</dbReference>
<gene>
    <name evidence="4" type="primary">calR</name>
    <name evidence="4" type="ORF">GCM10007895_08320</name>
</gene>
<accession>A0AA37RUN9</accession>
<dbReference type="InterPro" id="IPR050109">
    <property type="entry name" value="HTH-type_TetR-like_transc_reg"/>
</dbReference>
<sequence length="196" mass="21754">MSRKSTKRDAILDAALKLFVEQGFEATSTASVARAAEVATGTLFHHFANKQELLDQLYLQVKEDMASILAQSVQGAAPPSSAVEYRALVESVWKQSIETALANPLKTRFFYRFFKGHEVSDSINQQAIDQAIGLIGELLQLGQGHLTHAPLPLMAHMSHSQFLAATEYFMANPELWHQAKHRDAAFQLMWKGISVS</sequence>
<reference evidence="4" key="2">
    <citation type="submission" date="2023-01" db="EMBL/GenBank/DDBJ databases">
        <title>Draft genome sequence of Paraferrimonas sedimenticola strain NBRC 101628.</title>
        <authorList>
            <person name="Sun Q."/>
            <person name="Mori K."/>
        </authorList>
    </citation>
    <scope>NUCLEOTIDE SEQUENCE</scope>
    <source>
        <strain evidence="4">NBRC 101628</strain>
    </source>
</reference>
<dbReference type="Gene3D" id="1.10.357.10">
    <property type="entry name" value="Tetracycline Repressor, domain 2"/>
    <property type="match status" value="1"/>
</dbReference>
<dbReference type="SUPFAM" id="SSF46689">
    <property type="entry name" value="Homeodomain-like"/>
    <property type="match status" value="1"/>
</dbReference>
<protein>
    <submittedName>
        <fullName evidence="4">TetR family transcriptional regulator</fullName>
    </submittedName>
</protein>